<evidence type="ECO:0000256" key="3">
    <source>
        <dbReference type="ARBA" id="ARBA00022679"/>
    </source>
</evidence>
<comment type="catalytic activity">
    <reaction evidence="8">
        <text>L-seryl-[protein] + ATP = O-phospho-L-seryl-[protein] + ADP + H(+)</text>
        <dbReference type="Rhea" id="RHEA:17989"/>
        <dbReference type="Rhea" id="RHEA-COMP:9863"/>
        <dbReference type="Rhea" id="RHEA-COMP:11604"/>
        <dbReference type="ChEBI" id="CHEBI:15378"/>
        <dbReference type="ChEBI" id="CHEBI:29999"/>
        <dbReference type="ChEBI" id="CHEBI:30616"/>
        <dbReference type="ChEBI" id="CHEBI:83421"/>
        <dbReference type="ChEBI" id="CHEBI:456216"/>
        <dbReference type="EC" id="2.7.11.1"/>
    </reaction>
</comment>
<accession>A0A5J4UXF7</accession>
<evidence type="ECO:0000256" key="8">
    <source>
        <dbReference type="ARBA" id="ARBA00048679"/>
    </source>
</evidence>
<evidence type="ECO:0000256" key="2">
    <source>
        <dbReference type="ARBA" id="ARBA00022527"/>
    </source>
</evidence>
<evidence type="ECO:0000256" key="9">
    <source>
        <dbReference type="PROSITE-ProRule" id="PRU10141"/>
    </source>
</evidence>
<dbReference type="EMBL" id="SNRW01011725">
    <property type="protein sequence ID" value="KAA6374772.1"/>
    <property type="molecule type" value="Genomic_DNA"/>
</dbReference>
<evidence type="ECO:0000256" key="7">
    <source>
        <dbReference type="ARBA" id="ARBA00047899"/>
    </source>
</evidence>
<protein>
    <recommendedName>
        <fullName evidence="1">non-specific serine/threonine protein kinase</fullName>
        <ecNumber evidence="1">2.7.11.1</ecNumber>
    </recommendedName>
</protein>
<dbReference type="PANTHER" id="PTHR43895">
    <property type="entry name" value="CALCIUM/CALMODULIN-DEPENDENT PROTEIN KINASE KINASE-RELATED"/>
    <property type="match status" value="1"/>
</dbReference>
<keyword evidence="4 9" id="KW-0547">Nucleotide-binding</keyword>
<dbReference type="PANTHER" id="PTHR43895:SF32">
    <property type="entry name" value="SERINE_THREONINE-PROTEIN KINASE CHK1"/>
    <property type="match status" value="1"/>
</dbReference>
<feature type="binding site" evidence="9">
    <location>
        <position position="76"/>
    </location>
    <ligand>
        <name>ATP</name>
        <dbReference type="ChEBI" id="CHEBI:30616"/>
    </ligand>
</feature>
<dbReference type="PROSITE" id="PS50011">
    <property type="entry name" value="PROTEIN_KINASE_DOM"/>
    <property type="match status" value="1"/>
</dbReference>
<dbReference type="InterPro" id="IPR011009">
    <property type="entry name" value="Kinase-like_dom_sf"/>
</dbReference>
<evidence type="ECO:0000256" key="5">
    <source>
        <dbReference type="ARBA" id="ARBA00022777"/>
    </source>
</evidence>
<proteinExistence type="predicted"/>
<reference evidence="11 12" key="1">
    <citation type="submission" date="2019-03" db="EMBL/GenBank/DDBJ databases">
        <title>Single cell metagenomics reveals metabolic interactions within the superorganism composed of flagellate Streblomastix strix and complex community of Bacteroidetes bacteria on its surface.</title>
        <authorList>
            <person name="Treitli S.C."/>
            <person name="Kolisko M."/>
            <person name="Husnik F."/>
            <person name="Keeling P."/>
            <person name="Hampl V."/>
        </authorList>
    </citation>
    <scope>NUCLEOTIDE SEQUENCE [LARGE SCALE GENOMIC DNA]</scope>
    <source>
        <strain evidence="11">ST1C</strain>
    </source>
</reference>
<comment type="catalytic activity">
    <reaction evidence="7">
        <text>L-threonyl-[protein] + ATP = O-phospho-L-threonyl-[protein] + ADP + H(+)</text>
        <dbReference type="Rhea" id="RHEA:46608"/>
        <dbReference type="Rhea" id="RHEA-COMP:11060"/>
        <dbReference type="Rhea" id="RHEA-COMP:11605"/>
        <dbReference type="ChEBI" id="CHEBI:15378"/>
        <dbReference type="ChEBI" id="CHEBI:30013"/>
        <dbReference type="ChEBI" id="CHEBI:30616"/>
        <dbReference type="ChEBI" id="CHEBI:61977"/>
        <dbReference type="ChEBI" id="CHEBI:456216"/>
        <dbReference type="EC" id="2.7.11.1"/>
    </reaction>
</comment>
<name>A0A5J4UXF7_9EUKA</name>
<dbReference type="InterPro" id="IPR000719">
    <property type="entry name" value="Prot_kinase_dom"/>
</dbReference>
<dbReference type="EC" id="2.7.11.1" evidence="1"/>
<gene>
    <name evidence="11" type="ORF">EZS28_029700</name>
</gene>
<feature type="domain" description="Protein kinase" evidence="10">
    <location>
        <begin position="42"/>
        <end position="140"/>
    </location>
</feature>
<evidence type="ECO:0000256" key="1">
    <source>
        <dbReference type="ARBA" id="ARBA00012513"/>
    </source>
</evidence>
<dbReference type="Pfam" id="PF00069">
    <property type="entry name" value="Pkinase"/>
    <property type="match status" value="1"/>
</dbReference>
<evidence type="ECO:0000259" key="10">
    <source>
        <dbReference type="PROSITE" id="PS50011"/>
    </source>
</evidence>
<dbReference type="InterPro" id="IPR017441">
    <property type="entry name" value="Protein_kinase_ATP_BS"/>
</dbReference>
<dbReference type="PROSITE" id="PS00107">
    <property type="entry name" value="PROTEIN_KINASE_ATP"/>
    <property type="match status" value="1"/>
</dbReference>
<sequence length="140" mass="16190">MTLPYPTIGSIKSESFFKSVIITNQLLKQRDEEQGIRTINQYIVHEKIGEGAFAKVKLVHIINDPNKVYAMKVIKKETKKRAPMPQSRMPRGIVTQKQEDIINKEVAVMKKMKHPNIVRLREVIDDSSRKKLQMSVFICI</sequence>
<keyword evidence="2" id="KW-0723">Serine/threonine-protein kinase</keyword>
<dbReference type="SUPFAM" id="SSF56112">
    <property type="entry name" value="Protein kinase-like (PK-like)"/>
    <property type="match status" value="1"/>
</dbReference>
<keyword evidence="3" id="KW-0808">Transferase</keyword>
<evidence type="ECO:0000256" key="4">
    <source>
        <dbReference type="ARBA" id="ARBA00022741"/>
    </source>
</evidence>
<keyword evidence="5" id="KW-0418">Kinase</keyword>
<dbReference type="GO" id="GO:0007165">
    <property type="term" value="P:signal transduction"/>
    <property type="evidence" value="ECO:0007669"/>
    <property type="project" value="TreeGrafter"/>
</dbReference>
<evidence type="ECO:0000313" key="11">
    <source>
        <dbReference type="EMBL" id="KAA6374772.1"/>
    </source>
</evidence>
<dbReference type="Gene3D" id="3.30.200.20">
    <property type="entry name" value="Phosphorylase Kinase, domain 1"/>
    <property type="match status" value="1"/>
</dbReference>
<keyword evidence="6 9" id="KW-0067">ATP-binding</keyword>
<dbReference type="GO" id="GO:0004674">
    <property type="term" value="F:protein serine/threonine kinase activity"/>
    <property type="evidence" value="ECO:0007669"/>
    <property type="project" value="UniProtKB-KW"/>
</dbReference>
<evidence type="ECO:0000313" key="12">
    <source>
        <dbReference type="Proteomes" id="UP000324800"/>
    </source>
</evidence>
<dbReference type="GO" id="GO:0005524">
    <property type="term" value="F:ATP binding"/>
    <property type="evidence" value="ECO:0007669"/>
    <property type="project" value="UniProtKB-UniRule"/>
</dbReference>
<dbReference type="AlphaFoldDB" id="A0A5J4UXF7"/>
<dbReference type="Proteomes" id="UP000324800">
    <property type="component" value="Unassembled WGS sequence"/>
</dbReference>
<organism evidence="11 12">
    <name type="scientific">Streblomastix strix</name>
    <dbReference type="NCBI Taxonomy" id="222440"/>
    <lineage>
        <taxon>Eukaryota</taxon>
        <taxon>Metamonada</taxon>
        <taxon>Preaxostyla</taxon>
        <taxon>Oxymonadida</taxon>
        <taxon>Streblomastigidae</taxon>
        <taxon>Streblomastix</taxon>
    </lineage>
</organism>
<evidence type="ECO:0000256" key="6">
    <source>
        <dbReference type="ARBA" id="ARBA00022840"/>
    </source>
</evidence>
<comment type="caution">
    <text evidence="11">The sequence shown here is derived from an EMBL/GenBank/DDBJ whole genome shotgun (WGS) entry which is preliminary data.</text>
</comment>
<dbReference type="OrthoDB" id="68483at2759"/>